<dbReference type="Pfam" id="PF13206">
    <property type="entry name" value="VSG_B"/>
    <property type="match status" value="1"/>
</dbReference>
<evidence type="ECO:0000256" key="9">
    <source>
        <dbReference type="SAM" id="MobiDB-lite"/>
    </source>
</evidence>
<dbReference type="InterPro" id="IPR019609">
    <property type="entry name" value="Variant_surf_glycoprt_trypan_C"/>
</dbReference>
<evidence type="ECO:0000256" key="1">
    <source>
        <dbReference type="ARBA" id="ARBA00002523"/>
    </source>
</evidence>
<keyword evidence="3" id="KW-1003">Cell membrane</keyword>
<dbReference type="VEuPathDB" id="TriTrypDB:Tbg972.7.7520"/>
<feature type="compositionally biased region" description="Polar residues" evidence="9">
    <location>
        <begin position="102"/>
        <end position="114"/>
    </location>
</feature>
<feature type="region of interest" description="Disordered" evidence="9">
    <location>
        <begin position="96"/>
        <end position="126"/>
    </location>
</feature>
<proteinExistence type="predicted"/>
<feature type="domain" description="Trypanosome variant surface glycoprotein C-terminal" evidence="10">
    <location>
        <begin position="349"/>
        <end position="446"/>
    </location>
</feature>
<dbReference type="VEuPathDB" id="TriTrypDB:Tb427_000027900"/>
<evidence type="ECO:0000259" key="11">
    <source>
        <dbReference type="Pfam" id="PF13206"/>
    </source>
</evidence>
<feature type="region of interest" description="Disordered" evidence="9">
    <location>
        <begin position="375"/>
        <end position="446"/>
    </location>
</feature>
<evidence type="ECO:0000313" key="12">
    <source>
        <dbReference type="EMBL" id="AGH59255.1"/>
    </source>
</evidence>
<name>M4T8R1_9TRYP</name>
<keyword evidence="4" id="KW-0336">GPI-anchor</keyword>
<dbReference type="GO" id="GO:0098552">
    <property type="term" value="C:side of membrane"/>
    <property type="evidence" value="ECO:0007669"/>
    <property type="project" value="UniProtKB-KW"/>
</dbReference>
<comment type="subcellular location">
    <subcellularLocation>
        <location evidence="2">Cell membrane</location>
        <topology evidence="2">Lipid-anchor</topology>
        <topology evidence="2">GPI-anchor</topology>
    </subcellularLocation>
</comment>
<keyword evidence="6" id="KW-0472">Membrane</keyword>
<sequence length="446" mass="48140">LDKKTATYVCSINLTLGDTKFQEAVHETKPYADIGEDKQQVLDNLEDHYEFWQQSKKTLIEHRNTIGKCTPTEMHPTVLAAVRQIAERAKEIYDSKPEGSTIGKTTTQLTNQATYGKDEPVKTGSLGGGGSIELTCSSKDNQGTSKAGDNLALDLLCLRAFDNNNADTKKACPAGFDATVTATGWQPNTNDGQVTDPLMQECKTHGSPGKLTRATLAAALQTLVNLIKPDTVTNTKKVKHILGKVHSTAAAYGGCKGQVDNAGGQCVQYKDDHFANNKITIPWLVSLEQAIAKAEEESSAAAETVRLNAELKQINTTLATLLASQLGKPMRPATATNPTTTLIISPLKCKSPAETAEKCPHTDCVYNVTTKECKPKPGTEETKTGTGEGAKEGTATSGCAKHKDKTTCENDKTGDKQNCAWRKGKDNEDNKETEKYRNGSFLENNK</sequence>
<accession>M4T8R1</accession>
<dbReference type="GO" id="GO:0005886">
    <property type="term" value="C:plasma membrane"/>
    <property type="evidence" value="ECO:0007669"/>
    <property type="project" value="UniProtKB-SubCell"/>
</dbReference>
<dbReference type="VEuPathDB" id="TriTrypDB:Tb1125.Tb11.v5.0400"/>
<evidence type="ECO:0000259" key="10">
    <source>
        <dbReference type="Pfam" id="PF10659"/>
    </source>
</evidence>
<evidence type="ECO:0000256" key="7">
    <source>
        <dbReference type="ARBA" id="ARBA00023180"/>
    </source>
</evidence>
<organism evidence="12">
    <name type="scientific">Trypanosoma brucei</name>
    <dbReference type="NCBI Taxonomy" id="5691"/>
    <lineage>
        <taxon>Eukaryota</taxon>
        <taxon>Discoba</taxon>
        <taxon>Euglenozoa</taxon>
        <taxon>Kinetoplastea</taxon>
        <taxon>Metakinetoplastina</taxon>
        <taxon>Trypanosomatida</taxon>
        <taxon>Trypanosomatidae</taxon>
        <taxon>Trypanosoma</taxon>
    </lineage>
</organism>
<keyword evidence="8" id="KW-0449">Lipoprotein</keyword>
<reference evidence="12" key="1">
    <citation type="submission" date="2013-02" db="EMBL/GenBank/DDBJ databases">
        <authorList>
            <person name="Cross G.A.M."/>
            <person name="Kim H.-S."/>
            <person name="Wickstead B."/>
        </authorList>
    </citation>
    <scope>NUCLEOTIDE SEQUENCE</scope>
    <source>
        <strain evidence="12">Lister 427</strain>
    </source>
</reference>
<evidence type="ECO:0000256" key="3">
    <source>
        <dbReference type="ARBA" id="ARBA00022475"/>
    </source>
</evidence>
<evidence type="ECO:0000256" key="6">
    <source>
        <dbReference type="ARBA" id="ARBA00023136"/>
    </source>
</evidence>
<dbReference type="Pfam" id="PF10659">
    <property type="entry name" value="Trypan_glycop_C"/>
    <property type="match status" value="1"/>
</dbReference>
<dbReference type="EMBL" id="KC611824">
    <property type="protein sequence ID" value="AGH59255.1"/>
    <property type="molecule type" value="Genomic_DNA"/>
</dbReference>
<evidence type="ECO:0000256" key="2">
    <source>
        <dbReference type="ARBA" id="ARBA00004609"/>
    </source>
</evidence>
<feature type="compositionally biased region" description="Basic and acidic residues" evidence="9">
    <location>
        <begin position="405"/>
        <end position="415"/>
    </location>
</feature>
<feature type="domain" description="Trypanosome variant surface glycoprotein B-type N-terminal" evidence="11">
    <location>
        <begin position="3"/>
        <end position="312"/>
    </location>
</feature>
<comment type="function">
    <text evidence="1">VSG forms a coat on the surface of the parasite. The trypanosome evades the immune response of the host by expressing a series of antigenically distinct VSGs from an estimated 1000 VSG genes.</text>
</comment>
<feature type="compositionally biased region" description="Basic and acidic residues" evidence="9">
    <location>
        <begin position="423"/>
        <end position="437"/>
    </location>
</feature>
<feature type="non-terminal residue" evidence="12">
    <location>
        <position position="1"/>
    </location>
</feature>
<protein>
    <submittedName>
        <fullName evidence="12">Variant surface glycoprotein 3214</fullName>
    </submittedName>
</protein>
<dbReference type="VEuPathDB" id="TriTrypDB:Tb11.v5.0873"/>
<keyword evidence="7" id="KW-0325">Glycoprotein</keyword>
<dbReference type="AlphaFoldDB" id="M4T8R1"/>
<evidence type="ECO:0000256" key="8">
    <source>
        <dbReference type="ARBA" id="ARBA00023288"/>
    </source>
</evidence>
<reference evidence="12" key="2">
    <citation type="journal article" date="2014" name="Mol. Biochem. Parasitol.">
        <title>Capturing the variant surface glycoprotein repertoire (the VSGnome) of Trypanosoma brucei Lister 427.</title>
        <authorList>
            <person name="Cross G.A."/>
            <person name="Kim H.S."/>
            <person name="Wickstead B."/>
        </authorList>
    </citation>
    <scope>NUCLEOTIDE SEQUENCE</scope>
    <source>
        <strain evidence="12">Lister 427</strain>
    </source>
</reference>
<evidence type="ECO:0000256" key="4">
    <source>
        <dbReference type="ARBA" id="ARBA00022622"/>
    </source>
</evidence>
<evidence type="ECO:0000256" key="5">
    <source>
        <dbReference type="ARBA" id="ARBA00022729"/>
    </source>
</evidence>
<dbReference type="InterPro" id="IPR025932">
    <property type="entry name" value="Trypano_VSG_B_N_dom"/>
</dbReference>
<keyword evidence="5" id="KW-0732">Signal</keyword>